<keyword evidence="4" id="KW-1185">Reference proteome</keyword>
<dbReference type="InterPro" id="IPR052726">
    <property type="entry name" value="Phage_Baseplate_Hub"/>
</dbReference>
<dbReference type="InterPro" id="IPR014507">
    <property type="entry name" value="Baseplate_assembly_J_pred"/>
</dbReference>
<accession>A0A516SAV6</accession>
<evidence type="ECO:0000259" key="2">
    <source>
        <dbReference type="Pfam" id="PF26079"/>
    </source>
</evidence>
<dbReference type="AlphaFoldDB" id="A0A516SAV6"/>
<dbReference type="KEGG" id="cari:FNU76_02345"/>
<dbReference type="Pfam" id="PF26078">
    <property type="entry name" value="Baseplate_J_M"/>
    <property type="match status" value="1"/>
</dbReference>
<dbReference type="PIRSF" id="PIRSF020481">
    <property type="entry name" value="BAP"/>
    <property type="match status" value="1"/>
</dbReference>
<dbReference type="InterPro" id="IPR058531">
    <property type="entry name" value="Baseplate_J_M"/>
</dbReference>
<dbReference type="Proteomes" id="UP000317550">
    <property type="component" value="Chromosome"/>
</dbReference>
<dbReference type="RefSeq" id="WP_143856209.1">
    <property type="nucleotide sequence ID" value="NZ_CP041730.1"/>
</dbReference>
<evidence type="ECO:0000259" key="1">
    <source>
        <dbReference type="Pfam" id="PF26078"/>
    </source>
</evidence>
<feature type="domain" description="Baseplate J-like central" evidence="1">
    <location>
        <begin position="132"/>
        <end position="203"/>
    </location>
</feature>
<proteinExistence type="predicted"/>
<feature type="domain" description="Baseplate J-like C-terminal" evidence="2">
    <location>
        <begin position="211"/>
        <end position="288"/>
    </location>
</feature>
<organism evidence="3 4">
    <name type="scientific">Chitinimonas arctica</name>
    <dbReference type="NCBI Taxonomy" id="2594795"/>
    <lineage>
        <taxon>Bacteria</taxon>
        <taxon>Pseudomonadati</taxon>
        <taxon>Pseudomonadota</taxon>
        <taxon>Betaproteobacteria</taxon>
        <taxon>Neisseriales</taxon>
        <taxon>Chitinibacteraceae</taxon>
        <taxon>Chitinimonas</taxon>
    </lineage>
</organism>
<evidence type="ECO:0000313" key="3">
    <source>
        <dbReference type="EMBL" id="QDQ25284.1"/>
    </source>
</evidence>
<dbReference type="PANTHER" id="PTHR35862">
    <property type="entry name" value="FELS-2 PROPHAGE PROTEIN"/>
    <property type="match status" value="1"/>
</dbReference>
<dbReference type="EMBL" id="CP041730">
    <property type="protein sequence ID" value="QDQ25284.1"/>
    <property type="molecule type" value="Genomic_DNA"/>
</dbReference>
<reference evidence="4" key="1">
    <citation type="submission" date="2019-07" db="EMBL/GenBank/DDBJ databases">
        <title>Chitinimonas sp. nov., isolated from Ny-Alesund, arctica soil.</title>
        <authorList>
            <person name="Xu Q."/>
            <person name="Peng F."/>
        </authorList>
    </citation>
    <scope>NUCLEOTIDE SEQUENCE [LARGE SCALE GENOMIC DNA]</scope>
    <source>
        <strain evidence="4">R3-44</strain>
    </source>
</reference>
<dbReference type="InterPro" id="IPR058530">
    <property type="entry name" value="Baseplate_J-like_C"/>
</dbReference>
<sequence>MNNLIDLARLPPPAVIEELDFETIFQGKLGRFRTLYPQFSAVLETDPVIKLLELATYDELTLRARINDAVQAVLLPFARGSDLEQLAALLGVSRLLLDAGNPAAQSPVPATYEDDERLRLRAQMALEGETVAGSRDSYVFHALSADAHVADVAVDSPVPGTVRVTVLSVDGDGSPSAGLLSTVAAYLSAEERRPLSDTVQVRAASLRPFAVRATLYRRPGPDGDPAEAAARAALATYLADCRRIGRDVPRSGLYAALHVPGIVRVDLSEPALDLVMAGNEVALCTELAIQVVNSDER</sequence>
<name>A0A516SAV6_9NEIS</name>
<dbReference type="PANTHER" id="PTHR35862:SF1">
    <property type="entry name" value="FELS-2 PROPHAGE PROTEIN"/>
    <property type="match status" value="1"/>
</dbReference>
<gene>
    <name evidence="3" type="ORF">FNU76_02345</name>
</gene>
<protein>
    <submittedName>
        <fullName evidence="3">Baseplate assembly protein</fullName>
    </submittedName>
</protein>
<dbReference type="OrthoDB" id="9793802at2"/>
<evidence type="ECO:0000313" key="4">
    <source>
        <dbReference type="Proteomes" id="UP000317550"/>
    </source>
</evidence>
<dbReference type="Pfam" id="PF26079">
    <property type="entry name" value="Baseplate_J_C"/>
    <property type="match status" value="1"/>
</dbReference>